<dbReference type="SMART" id="SM01130">
    <property type="entry name" value="DHDPS"/>
    <property type="match status" value="1"/>
</dbReference>
<dbReference type="InterPro" id="IPR013785">
    <property type="entry name" value="Aldolase_TIM"/>
</dbReference>
<dbReference type="EMBL" id="CP011797">
    <property type="protein sequence ID" value="ATX76379.1"/>
    <property type="molecule type" value="Genomic_DNA"/>
</dbReference>
<keyword evidence="3" id="KW-1185">Reference proteome</keyword>
<reference evidence="2 3" key="1">
    <citation type="journal article" date="2017" name="Environ. Microbiol.">
        <title>Genomic and physiological analyses of 'Reinekea forsetii' reveal a versatile opportunistic lifestyle during spring algae blooms.</title>
        <authorList>
            <person name="Avci B."/>
            <person name="Hahnke R.L."/>
            <person name="Chafee M."/>
            <person name="Fischer T."/>
            <person name="Gruber-Vodicka H."/>
            <person name="Tegetmeyer H.E."/>
            <person name="Harder J."/>
            <person name="Fuchs B.M."/>
            <person name="Amann R.I."/>
            <person name="Teeling H."/>
        </authorList>
    </citation>
    <scope>NUCLEOTIDE SEQUENCE [LARGE SCALE GENOMIC DNA]</scope>
    <source>
        <strain evidence="2 3">Hel1_31_D35</strain>
    </source>
</reference>
<protein>
    <submittedName>
        <fullName evidence="2">Dihydrodipicolinate synthetase</fullName>
        <ecNumber evidence="2">4.2.1.43</ecNumber>
    </submittedName>
</protein>
<proteinExistence type="predicted"/>
<dbReference type="GO" id="GO:0005829">
    <property type="term" value="C:cytosol"/>
    <property type="evidence" value="ECO:0007669"/>
    <property type="project" value="TreeGrafter"/>
</dbReference>
<dbReference type="PANTHER" id="PTHR42849:SF1">
    <property type="entry name" value="N-ACETYLNEURAMINATE LYASE"/>
    <property type="match status" value="1"/>
</dbReference>
<dbReference type="EC" id="4.2.1.43" evidence="2"/>
<dbReference type="AlphaFoldDB" id="A0A2K8KQP9"/>
<dbReference type="RefSeq" id="WP_100256722.1">
    <property type="nucleotide sequence ID" value="NZ_CP011797.1"/>
</dbReference>
<gene>
    <name evidence="2" type="ORF">REIFOR_01233</name>
</gene>
<dbReference type="KEGG" id="rfo:REIFOR_01233"/>
<evidence type="ECO:0000256" key="1">
    <source>
        <dbReference type="ARBA" id="ARBA00023239"/>
    </source>
</evidence>
<dbReference type="CDD" id="cd00408">
    <property type="entry name" value="DHDPS-like"/>
    <property type="match status" value="1"/>
</dbReference>
<evidence type="ECO:0000313" key="3">
    <source>
        <dbReference type="Proteomes" id="UP000229757"/>
    </source>
</evidence>
<dbReference type="Gene3D" id="3.20.20.70">
    <property type="entry name" value="Aldolase class I"/>
    <property type="match status" value="1"/>
</dbReference>
<sequence>MHSFRGTHAVIYALFEANGKLNQSAMRAQIQLMLDEGVDGITVLGLATEVNKLTPREQRDIIKWAAEEIKNRVPLSVTITGNNVDTQRELTLFAIDNGADWLILQPPAVGSFSGDVYLNFFKNVARGFSVPFAIQNAPQYLGRSLTSSDIDKLTDECPQFSLIKAEVSAIEIANLIKAIGNKLTILNGRGALEITDCLRAGVDGFVLAPDVIDFSKKILDLWEVGDYKSAEEMYQKVLPVIVFIMQSIEHLICYGKRIYGLRSGIEIYDRAPALVPTKFGLESAAYWSEYLGSFSSISR</sequence>
<dbReference type="GO" id="GO:0047449">
    <property type="term" value="F:2-dehydro-3-deoxy-L-arabinonate dehydratase activity"/>
    <property type="evidence" value="ECO:0007669"/>
    <property type="project" value="UniProtKB-EC"/>
</dbReference>
<dbReference type="SUPFAM" id="SSF51569">
    <property type="entry name" value="Aldolase"/>
    <property type="match status" value="1"/>
</dbReference>
<dbReference type="Proteomes" id="UP000229757">
    <property type="component" value="Chromosome"/>
</dbReference>
<dbReference type="InterPro" id="IPR002220">
    <property type="entry name" value="DapA-like"/>
</dbReference>
<organism evidence="2 3">
    <name type="scientific">Reinekea forsetii</name>
    <dbReference type="NCBI Taxonomy" id="1336806"/>
    <lineage>
        <taxon>Bacteria</taxon>
        <taxon>Pseudomonadati</taxon>
        <taxon>Pseudomonadota</taxon>
        <taxon>Gammaproteobacteria</taxon>
        <taxon>Oceanospirillales</taxon>
        <taxon>Saccharospirillaceae</taxon>
        <taxon>Reinekea</taxon>
    </lineage>
</organism>
<dbReference type="GO" id="GO:0008747">
    <property type="term" value="F:N-acetylneuraminate lyase activity"/>
    <property type="evidence" value="ECO:0007669"/>
    <property type="project" value="TreeGrafter"/>
</dbReference>
<keyword evidence="1 2" id="KW-0456">Lyase</keyword>
<evidence type="ECO:0000313" key="2">
    <source>
        <dbReference type="EMBL" id="ATX76379.1"/>
    </source>
</evidence>
<accession>A0A2K8KQP9</accession>
<dbReference type="PANTHER" id="PTHR42849">
    <property type="entry name" value="N-ACETYLNEURAMINATE LYASE"/>
    <property type="match status" value="1"/>
</dbReference>
<dbReference type="GO" id="GO:0019262">
    <property type="term" value="P:N-acetylneuraminate catabolic process"/>
    <property type="evidence" value="ECO:0007669"/>
    <property type="project" value="TreeGrafter"/>
</dbReference>
<dbReference type="Pfam" id="PF00701">
    <property type="entry name" value="DHDPS"/>
    <property type="match status" value="1"/>
</dbReference>
<name>A0A2K8KQP9_9GAMM</name>
<dbReference type="OrthoDB" id="9782828at2"/>